<dbReference type="Proteomes" id="UP000243200">
    <property type="component" value="Unassembled WGS sequence"/>
</dbReference>
<protein>
    <submittedName>
        <fullName evidence="1">Uncharacterized protein</fullName>
    </submittedName>
</protein>
<proteinExistence type="predicted"/>
<dbReference type="VEuPathDB" id="PlasmoDB:PocGH01_00159600"/>
<dbReference type="OrthoDB" id="10330235at2759"/>
<sequence length="84" mass="10142">MKYRFSTKVYLFQIFISPYYNIKLDVSDEISKEYNEGLIISFSRIEDSIDNMDVLLKFKVYSFNLFIMSINKCGFYDKSKRIYL</sequence>
<reference evidence="1 2" key="1">
    <citation type="submission" date="2016-06" db="EMBL/GenBank/DDBJ databases">
        <authorList>
            <consortium name="Pathogen Informatics"/>
        </authorList>
    </citation>
    <scope>NUCLEOTIDE SEQUENCE [LARGE SCALE GENOMIC DNA]</scope>
</reference>
<dbReference type="VEuPathDB" id="PlasmoDB:POWCR01_000194600"/>
<dbReference type="AlphaFoldDB" id="A0A1C3KJZ3"/>
<evidence type="ECO:0000313" key="1">
    <source>
        <dbReference type="EMBL" id="SBT74225.1"/>
    </source>
</evidence>
<name>A0A1C3KJZ3_PLAOA</name>
<gene>
    <name evidence="1" type="primary">PowCR01_000194600</name>
    <name evidence="1" type="ORF">POWCR01_000194600</name>
</gene>
<dbReference type="EMBL" id="FLRJ01000662">
    <property type="protein sequence ID" value="SBT74225.1"/>
    <property type="molecule type" value="Genomic_DNA"/>
</dbReference>
<organism evidence="1 2">
    <name type="scientific">Plasmodium ovale</name>
    <name type="common">malaria parasite P. ovale</name>
    <dbReference type="NCBI Taxonomy" id="36330"/>
    <lineage>
        <taxon>Eukaryota</taxon>
        <taxon>Sar</taxon>
        <taxon>Alveolata</taxon>
        <taxon>Apicomplexa</taxon>
        <taxon>Aconoidasida</taxon>
        <taxon>Haemosporida</taxon>
        <taxon>Plasmodiidae</taxon>
        <taxon>Plasmodium</taxon>
        <taxon>Plasmodium (Plasmodium)</taxon>
    </lineage>
</organism>
<evidence type="ECO:0000313" key="2">
    <source>
        <dbReference type="Proteomes" id="UP000243200"/>
    </source>
</evidence>
<accession>A0A1C3KJZ3</accession>